<gene>
    <name evidence="2" type="ORF">K443DRAFT_638418</name>
</gene>
<dbReference type="AlphaFoldDB" id="A0A0C9WJZ9"/>
<organism evidence="2 3">
    <name type="scientific">Laccaria amethystina LaAM-08-1</name>
    <dbReference type="NCBI Taxonomy" id="1095629"/>
    <lineage>
        <taxon>Eukaryota</taxon>
        <taxon>Fungi</taxon>
        <taxon>Dikarya</taxon>
        <taxon>Basidiomycota</taxon>
        <taxon>Agaricomycotina</taxon>
        <taxon>Agaricomycetes</taxon>
        <taxon>Agaricomycetidae</taxon>
        <taxon>Agaricales</taxon>
        <taxon>Agaricineae</taxon>
        <taxon>Hydnangiaceae</taxon>
        <taxon>Laccaria</taxon>
    </lineage>
</organism>
<proteinExistence type="predicted"/>
<dbReference type="HOGENOM" id="CLU_667423_0_0_1"/>
<feature type="compositionally biased region" description="Low complexity" evidence="1">
    <location>
        <begin position="142"/>
        <end position="159"/>
    </location>
</feature>
<accession>A0A0C9WJZ9</accession>
<dbReference type="OrthoDB" id="3070840at2759"/>
<sequence>MSTGLACVKTCKGWNSPGFHYIHCVTCNYHFTFPKSASPHPLPEPFSTATHDGLAALHSHRFDQLSSKQQGKLAVSTVPASLNVMTTPDPLVIFPEQEKQRTKAECVQSLQSQQLEDDEDGHYQAAIAASLAVPHNTPHIISSASSSPGPLKSFAPSAPSPSSLLLAHPSVFSMTPVVPLLQPSTKPTTADGKAPKQQAIHECPLWKKLTCLSLDEHIQQATTKDTHLRYNITAEHTGIKKQLQQKKIAPPHYLIQYVSDNDDEHEELEDDADANPQPLQCQHSNLESATSTPLHQPLSPFSPSPTSSPMASPCPILPNTPIHVPETSKQWPAGMYAIDMSLGFHQVNQLKTLLDESLFTVFGKKILPNTYHDQWQYWMALTQEQRDNFKNAGRTPAGLWSVVPKRSKGHLN</sequence>
<feature type="compositionally biased region" description="Low complexity" evidence="1">
    <location>
        <begin position="297"/>
        <end position="314"/>
    </location>
</feature>
<evidence type="ECO:0000313" key="2">
    <source>
        <dbReference type="EMBL" id="KIJ95574.1"/>
    </source>
</evidence>
<keyword evidence="3" id="KW-1185">Reference proteome</keyword>
<feature type="region of interest" description="Disordered" evidence="1">
    <location>
        <begin position="139"/>
        <end position="159"/>
    </location>
</feature>
<name>A0A0C9WJZ9_9AGAR</name>
<reference evidence="3" key="2">
    <citation type="submission" date="2015-01" db="EMBL/GenBank/DDBJ databases">
        <title>Evolutionary Origins and Diversification of the Mycorrhizal Mutualists.</title>
        <authorList>
            <consortium name="DOE Joint Genome Institute"/>
            <consortium name="Mycorrhizal Genomics Consortium"/>
            <person name="Kohler A."/>
            <person name="Kuo A."/>
            <person name="Nagy L.G."/>
            <person name="Floudas D."/>
            <person name="Copeland A."/>
            <person name="Barry K.W."/>
            <person name="Cichocki N."/>
            <person name="Veneault-Fourrey C."/>
            <person name="LaButti K."/>
            <person name="Lindquist E.A."/>
            <person name="Lipzen A."/>
            <person name="Lundell T."/>
            <person name="Morin E."/>
            <person name="Murat C."/>
            <person name="Riley R."/>
            <person name="Ohm R."/>
            <person name="Sun H."/>
            <person name="Tunlid A."/>
            <person name="Henrissat B."/>
            <person name="Grigoriev I.V."/>
            <person name="Hibbett D.S."/>
            <person name="Martin F."/>
        </authorList>
    </citation>
    <scope>NUCLEOTIDE SEQUENCE [LARGE SCALE GENOMIC DNA]</scope>
    <source>
        <strain evidence="3">LaAM-08-1</strain>
    </source>
</reference>
<evidence type="ECO:0000313" key="3">
    <source>
        <dbReference type="Proteomes" id="UP000054477"/>
    </source>
</evidence>
<dbReference type="STRING" id="1095629.A0A0C9WJZ9"/>
<dbReference type="Proteomes" id="UP000054477">
    <property type="component" value="Unassembled WGS sequence"/>
</dbReference>
<feature type="region of interest" description="Disordered" evidence="1">
    <location>
        <begin position="286"/>
        <end position="321"/>
    </location>
</feature>
<dbReference type="EMBL" id="KN838751">
    <property type="protein sequence ID" value="KIJ95574.1"/>
    <property type="molecule type" value="Genomic_DNA"/>
</dbReference>
<reference evidence="2 3" key="1">
    <citation type="submission" date="2014-04" db="EMBL/GenBank/DDBJ databases">
        <authorList>
            <consortium name="DOE Joint Genome Institute"/>
            <person name="Kuo A."/>
            <person name="Kohler A."/>
            <person name="Nagy L.G."/>
            <person name="Floudas D."/>
            <person name="Copeland A."/>
            <person name="Barry K.W."/>
            <person name="Cichocki N."/>
            <person name="Veneault-Fourrey C."/>
            <person name="LaButti K."/>
            <person name="Lindquist E.A."/>
            <person name="Lipzen A."/>
            <person name="Lundell T."/>
            <person name="Morin E."/>
            <person name="Murat C."/>
            <person name="Sun H."/>
            <person name="Tunlid A."/>
            <person name="Henrissat B."/>
            <person name="Grigoriev I.V."/>
            <person name="Hibbett D.S."/>
            <person name="Martin F."/>
            <person name="Nordberg H.P."/>
            <person name="Cantor M.N."/>
            <person name="Hua S.X."/>
        </authorList>
    </citation>
    <scope>NUCLEOTIDE SEQUENCE [LARGE SCALE GENOMIC DNA]</scope>
    <source>
        <strain evidence="2 3">LaAM-08-1</strain>
    </source>
</reference>
<evidence type="ECO:0000256" key="1">
    <source>
        <dbReference type="SAM" id="MobiDB-lite"/>
    </source>
</evidence>
<protein>
    <submittedName>
        <fullName evidence="2">Uncharacterized protein</fullName>
    </submittedName>
</protein>